<feature type="transmembrane region" description="Helical" evidence="7">
    <location>
        <begin position="127"/>
        <end position="146"/>
    </location>
</feature>
<keyword evidence="10" id="KW-1185">Reference proteome</keyword>
<accession>A0A1E5GA37</accession>
<comment type="subcellular location">
    <subcellularLocation>
        <location evidence="1">Cell membrane</location>
        <topology evidence="1">Multi-pass membrane protein</topology>
    </subcellularLocation>
</comment>
<evidence type="ECO:0000256" key="1">
    <source>
        <dbReference type="ARBA" id="ARBA00004651"/>
    </source>
</evidence>
<dbReference type="PANTHER" id="PTHR33778">
    <property type="entry name" value="PROTEIN MGTC"/>
    <property type="match status" value="1"/>
</dbReference>
<evidence type="ECO:0000256" key="2">
    <source>
        <dbReference type="ARBA" id="ARBA00009298"/>
    </source>
</evidence>
<evidence type="ECO:0000259" key="8">
    <source>
        <dbReference type="Pfam" id="PF02308"/>
    </source>
</evidence>
<keyword evidence="6 7" id="KW-0472">Membrane</keyword>
<comment type="caution">
    <text evidence="9">The sequence shown here is derived from an EMBL/GenBank/DDBJ whole genome shotgun (WGS) entry which is preliminary data.</text>
</comment>
<keyword evidence="3" id="KW-1003">Cell membrane</keyword>
<dbReference type="AlphaFoldDB" id="A0A1E5GA37"/>
<dbReference type="PANTHER" id="PTHR33778:SF1">
    <property type="entry name" value="MAGNESIUM TRANSPORTER YHID-RELATED"/>
    <property type="match status" value="1"/>
</dbReference>
<feature type="domain" description="MgtC/SapB/SrpB/YhiD N-terminal" evidence="8">
    <location>
        <begin position="11"/>
        <end position="148"/>
    </location>
</feature>
<gene>
    <name evidence="9" type="ORF">BCR21_14590</name>
</gene>
<dbReference type="InterPro" id="IPR003416">
    <property type="entry name" value="MgtC/SapB/SrpB/YhiD_fam"/>
</dbReference>
<dbReference type="Proteomes" id="UP000094068">
    <property type="component" value="Unassembled WGS sequence"/>
</dbReference>
<dbReference type="EMBL" id="MIJZ01000016">
    <property type="protein sequence ID" value="OEG09572.1"/>
    <property type="molecule type" value="Genomic_DNA"/>
</dbReference>
<proteinExistence type="inferred from homology"/>
<feature type="transmembrane region" description="Helical" evidence="7">
    <location>
        <begin position="38"/>
        <end position="59"/>
    </location>
</feature>
<feature type="transmembrane region" description="Helical" evidence="7">
    <location>
        <begin position="6"/>
        <end position="26"/>
    </location>
</feature>
<dbReference type="InterPro" id="IPR049177">
    <property type="entry name" value="MgtC_SapB_SrpB_YhiD_N"/>
</dbReference>
<dbReference type="Pfam" id="PF02308">
    <property type="entry name" value="MgtC"/>
    <property type="match status" value="1"/>
</dbReference>
<evidence type="ECO:0000256" key="4">
    <source>
        <dbReference type="ARBA" id="ARBA00022692"/>
    </source>
</evidence>
<evidence type="ECO:0000256" key="6">
    <source>
        <dbReference type="ARBA" id="ARBA00023136"/>
    </source>
</evidence>
<keyword evidence="4 7" id="KW-0812">Transmembrane</keyword>
<evidence type="ECO:0000313" key="9">
    <source>
        <dbReference type="EMBL" id="OEG09572.1"/>
    </source>
</evidence>
<evidence type="ECO:0000256" key="3">
    <source>
        <dbReference type="ARBA" id="ARBA00022475"/>
    </source>
</evidence>
<evidence type="ECO:0000313" key="10">
    <source>
        <dbReference type="Proteomes" id="UP000094068"/>
    </source>
</evidence>
<organism evidence="9 10">
    <name type="scientific">Enterococcus ureasiticus</name>
    <dbReference type="NCBI Taxonomy" id="903984"/>
    <lineage>
        <taxon>Bacteria</taxon>
        <taxon>Bacillati</taxon>
        <taxon>Bacillota</taxon>
        <taxon>Bacilli</taxon>
        <taxon>Lactobacillales</taxon>
        <taxon>Enterococcaceae</taxon>
        <taxon>Enterococcus</taxon>
    </lineage>
</organism>
<dbReference type="STRING" id="903984.BCR21_14590"/>
<name>A0A1E5GA37_9ENTE</name>
<feature type="transmembrane region" description="Helical" evidence="7">
    <location>
        <begin position="79"/>
        <end position="96"/>
    </location>
</feature>
<reference evidence="10" key="1">
    <citation type="submission" date="2016-09" db="EMBL/GenBank/DDBJ databases">
        <authorList>
            <person name="Gulvik C.A."/>
        </authorList>
    </citation>
    <scope>NUCLEOTIDE SEQUENCE [LARGE SCALE GENOMIC DNA]</scope>
    <source>
        <strain evidence="10">DSM 23328</strain>
    </source>
</reference>
<evidence type="ECO:0000256" key="7">
    <source>
        <dbReference type="SAM" id="Phobius"/>
    </source>
</evidence>
<sequence length="234" mass="25676">MVDSQVIILRLILATVAGGAVGYERASNNSVAGLRTHILVAVSLAGVSLIQVSIVDTAIHFVDGQPELQNLFSVDFGRLGAQAIAGVGFLGAGTILQMKNGVVGLTTAASIWSVAVMGLAIGMGYYLIGISLSIIVILTLGTMNRVSKKYLYKPTKVIIDIEFLHNETLVTKLNQFFGNYQVEIEQFEWIEHWDHEKSKARYVLVLDRYHQLDELKSELYSLNTRISSVKSYGL</sequence>
<dbReference type="OrthoDB" id="9811198at2"/>
<dbReference type="GO" id="GO:0005886">
    <property type="term" value="C:plasma membrane"/>
    <property type="evidence" value="ECO:0007669"/>
    <property type="project" value="UniProtKB-SubCell"/>
</dbReference>
<dbReference type="PRINTS" id="PR01837">
    <property type="entry name" value="MGTCSAPBPROT"/>
</dbReference>
<protein>
    <recommendedName>
        <fullName evidence="8">MgtC/SapB/SrpB/YhiD N-terminal domain-containing protein</fullName>
    </recommendedName>
</protein>
<evidence type="ECO:0000256" key="5">
    <source>
        <dbReference type="ARBA" id="ARBA00022989"/>
    </source>
</evidence>
<comment type="similarity">
    <text evidence="2">Belongs to the MgtC/SapB family.</text>
</comment>
<keyword evidence="5 7" id="KW-1133">Transmembrane helix</keyword>
<dbReference type="RefSeq" id="WP_069647250.1">
    <property type="nucleotide sequence ID" value="NZ_MIJZ01000016.1"/>
</dbReference>